<keyword evidence="1" id="KW-0456">Lyase</keyword>
<gene>
    <name evidence="2" type="ORF">METZ01_LOCUS197005</name>
</gene>
<sequence length="126" mass="13870">MVDKVISKTDTNIITLKNVSHNEPYFSGHFPDFPIMPGVLILEGMFQSGGLLFGCANLDKGQLVYVATVDKVKFIKPALPGDQIKFDINITTNLSKYAKFSGKAYVDDTLIALGIWTSLIVNNTKE</sequence>
<evidence type="ECO:0000256" key="1">
    <source>
        <dbReference type="ARBA" id="ARBA00023239"/>
    </source>
</evidence>
<dbReference type="NCBIfam" id="NF000582">
    <property type="entry name" value="PRK00006.1"/>
    <property type="match status" value="1"/>
</dbReference>
<dbReference type="EMBL" id="UINC01042042">
    <property type="protein sequence ID" value="SVB44151.1"/>
    <property type="molecule type" value="Genomic_DNA"/>
</dbReference>
<dbReference type="InterPro" id="IPR029069">
    <property type="entry name" value="HotDog_dom_sf"/>
</dbReference>
<dbReference type="InterPro" id="IPR013114">
    <property type="entry name" value="FabA_FabZ"/>
</dbReference>
<proteinExistence type="predicted"/>
<dbReference type="Pfam" id="PF07977">
    <property type="entry name" value="FabA"/>
    <property type="match status" value="1"/>
</dbReference>
<dbReference type="Gene3D" id="3.10.129.10">
    <property type="entry name" value="Hotdog Thioesterase"/>
    <property type="match status" value="1"/>
</dbReference>
<dbReference type="GO" id="GO:0016829">
    <property type="term" value="F:lyase activity"/>
    <property type="evidence" value="ECO:0007669"/>
    <property type="project" value="UniProtKB-KW"/>
</dbReference>
<dbReference type="PANTHER" id="PTHR30272">
    <property type="entry name" value="3-HYDROXYACYL-[ACYL-CARRIER-PROTEIN] DEHYDRATASE"/>
    <property type="match status" value="1"/>
</dbReference>
<evidence type="ECO:0008006" key="3">
    <source>
        <dbReference type="Google" id="ProtNLM"/>
    </source>
</evidence>
<dbReference type="AlphaFoldDB" id="A0A382E2E2"/>
<dbReference type="SUPFAM" id="SSF54637">
    <property type="entry name" value="Thioesterase/thiol ester dehydrase-isomerase"/>
    <property type="match status" value="1"/>
</dbReference>
<protein>
    <recommendedName>
        <fullName evidence="3">Beta-hydroxyacyl-ACP dehydratase</fullName>
    </recommendedName>
</protein>
<accession>A0A382E2E2</accession>
<name>A0A382E2E2_9ZZZZ</name>
<organism evidence="2">
    <name type="scientific">marine metagenome</name>
    <dbReference type="NCBI Taxonomy" id="408172"/>
    <lineage>
        <taxon>unclassified sequences</taxon>
        <taxon>metagenomes</taxon>
        <taxon>ecological metagenomes</taxon>
    </lineage>
</organism>
<dbReference type="PANTHER" id="PTHR30272:SF1">
    <property type="entry name" value="3-HYDROXYACYL-[ACYL-CARRIER-PROTEIN] DEHYDRATASE"/>
    <property type="match status" value="1"/>
</dbReference>
<dbReference type="CDD" id="cd01288">
    <property type="entry name" value="FabZ"/>
    <property type="match status" value="1"/>
</dbReference>
<reference evidence="2" key="1">
    <citation type="submission" date="2018-05" db="EMBL/GenBank/DDBJ databases">
        <authorList>
            <person name="Lanie J.A."/>
            <person name="Ng W.-L."/>
            <person name="Kazmierczak K.M."/>
            <person name="Andrzejewski T.M."/>
            <person name="Davidsen T.M."/>
            <person name="Wayne K.J."/>
            <person name="Tettelin H."/>
            <person name="Glass J.I."/>
            <person name="Rusch D."/>
            <person name="Podicherti R."/>
            <person name="Tsui H.-C.T."/>
            <person name="Winkler M.E."/>
        </authorList>
    </citation>
    <scope>NUCLEOTIDE SEQUENCE</scope>
</reference>
<evidence type="ECO:0000313" key="2">
    <source>
        <dbReference type="EMBL" id="SVB44151.1"/>
    </source>
</evidence>